<dbReference type="Proteomes" id="UP000821837">
    <property type="component" value="Unassembled WGS sequence"/>
</dbReference>
<name>A0A9D4PTM8_RHISA</name>
<dbReference type="PANTHER" id="PTHR46830:SF1">
    <property type="entry name" value="ALPHA-1,4-N-ACETYLGLUCOSAMINYLTRANSFERASE"/>
    <property type="match status" value="1"/>
</dbReference>
<keyword evidence="2" id="KW-1185">Reference proteome</keyword>
<evidence type="ECO:0000313" key="2">
    <source>
        <dbReference type="Proteomes" id="UP000821837"/>
    </source>
</evidence>
<sequence length="336" mass="37326">MCYALNRRLPGFSGDSVRVFLVNLRAGDMVNFTFADNVKGYSSPVVPDIVHFVFLGNRPLTLVDAISIRAAWLQKRPRRLVLHCQNCSALSLSFHWALVERIPGLDIRHIEVPEADSSVRYTDAELTPLLALTVLLAEGGIYVDRDTYLMSNADVYRRFEMSLALPQHGQVRTELIVAHRNARLLRLLLNGYRRLFSQPGGPQPTELFSRMDKVLPANFSSMSLFHHIPVTVKDAITRGNSIEFSSPETARMLYAATCDDSWRHLAAVSLMTGSAEQMTETRGEPPVNLAAIALSRTNLGQMARLALSGTTAVGETRIGHVSDISVLQYAEDPCKF</sequence>
<reference evidence="1" key="1">
    <citation type="journal article" date="2020" name="Cell">
        <title>Large-Scale Comparative Analyses of Tick Genomes Elucidate Their Genetic Diversity and Vector Capacities.</title>
        <authorList>
            <consortium name="Tick Genome and Microbiome Consortium (TIGMIC)"/>
            <person name="Jia N."/>
            <person name="Wang J."/>
            <person name="Shi W."/>
            <person name="Du L."/>
            <person name="Sun Y."/>
            <person name="Zhan W."/>
            <person name="Jiang J.F."/>
            <person name="Wang Q."/>
            <person name="Zhang B."/>
            <person name="Ji P."/>
            <person name="Bell-Sakyi L."/>
            <person name="Cui X.M."/>
            <person name="Yuan T.T."/>
            <person name="Jiang B.G."/>
            <person name="Yang W.F."/>
            <person name="Lam T.T."/>
            <person name="Chang Q.C."/>
            <person name="Ding S.J."/>
            <person name="Wang X.J."/>
            <person name="Zhu J.G."/>
            <person name="Ruan X.D."/>
            <person name="Zhao L."/>
            <person name="Wei J.T."/>
            <person name="Ye R.Z."/>
            <person name="Que T.C."/>
            <person name="Du C.H."/>
            <person name="Zhou Y.H."/>
            <person name="Cheng J.X."/>
            <person name="Dai P.F."/>
            <person name="Guo W.B."/>
            <person name="Han X.H."/>
            <person name="Huang E.J."/>
            <person name="Li L.F."/>
            <person name="Wei W."/>
            <person name="Gao Y.C."/>
            <person name="Liu J.Z."/>
            <person name="Shao H.Z."/>
            <person name="Wang X."/>
            <person name="Wang C.C."/>
            <person name="Yang T.C."/>
            <person name="Huo Q.B."/>
            <person name="Li W."/>
            <person name="Chen H.Y."/>
            <person name="Chen S.E."/>
            <person name="Zhou L.G."/>
            <person name="Ni X.B."/>
            <person name="Tian J.H."/>
            <person name="Sheng Y."/>
            <person name="Liu T."/>
            <person name="Pan Y.S."/>
            <person name="Xia L.Y."/>
            <person name="Li J."/>
            <person name="Zhao F."/>
            <person name="Cao W.C."/>
        </authorList>
    </citation>
    <scope>NUCLEOTIDE SEQUENCE</scope>
    <source>
        <strain evidence="1">Rsan-2018</strain>
    </source>
</reference>
<protein>
    <submittedName>
        <fullName evidence="1">Uncharacterized protein</fullName>
    </submittedName>
</protein>
<dbReference type="PANTHER" id="PTHR46830">
    <property type="entry name" value="TRANSFERASE, PUTATIVE-RELATED"/>
    <property type="match status" value="1"/>
</dbReference>
<organism evidence="1 2">
    <name type="scientific">Rhipicephalus sanguineus</name>
    <name type="common">Brown dog tick</name>
    <name type="synonym">Ixodes sanguineus</name>
    <dbReference type="NCBI Taxonomy" id="34632"/>
    <lineage>
        <taxon>Eukaryota</taxon>
        <taxon>Metazoa</taxon>
        <taxon>Ecdysozoa</taxon>
        <taxon>Arthropoda</taxon>
        <taxon>Chelicerata</taxon>
        <taxon>Arachnida</taxon>
        <taxon>Acari</taxon>
        <taxon>Parasitiformes</taxon>
        <taxon>Ixodida</taxon>
        <taxon>Ixodoidea</taxon>
        <taxon>Ixodidae</taxon>
        <taxon>Rhipicephalinae</taxon>
        <taxon>Rhipicephalus</taxon>
        <taxon>Rhipicephalus</taxon>
    </lineage>
</organism>
<comment type="caution">
    <text evidence="1">The sequence shown here is derived from an EMBL/GenBank/DDBJ whole genome shotgun (WGS) entry which is preliminary data.</text>
</comment>
<dbReference type="EMBL" id="JABSTV010001250">
    <property type="protein sequence ID" value="KAH7955573.1"/>
    <property type="molecule type" value="Genomic_DNA"/>
</dbReference>
<accession>A0A9D4PTM8</accession>
<evidence type="ECO:0000313" key="1">
    <source>
        <dbReference type="EMBL" id="KAH7955573.1"/>
    </source>
</evidence>
<dbReference type="AlphaFoldDB" id="A0A9D4PTM8"/>
<reference evidence="1" key="2">
    <citation type="submission" date="2021-09" db="EMBL/GenBank/DDBJ databases">
        <authorList>
            <person name="Jia N."/>
            <person name="Wang J."/>
            <person name="Shi W."/>
            <person name="Du L."/>
            <person name="Sun Y."/>
            <person name="Zhan W."/>
            <person name="Jiang J."/>
            <person name="Wang Q."/>
            <person name="Zhang B."/>
            <person name="Ji P."/>
            <person name="Sakyi L.B."/>
            <person name="Cui X."/>
            <person name="Yuan T."/>
            <person name="Jiang B."/>
            <person name="Yang W."/>
            <person name="Lam T.T.-Y."/>
            <person name="Chang Q."/>
            <person name="Ding S."/>
            <person name="Wang X."/>
            <person name="Zhu J."/>
            <person name="Ruan X."/>
            <person name="Zhao L."/>
            <person name="Wei J."/>
            <person name="Que T."/>
            <person name="Du C."/>
            <person name="Cheng J."/>
            <person name="Dai P."/>
            <person name="Han X."/>
            <person name="Huang E."/>
            <person name="Gao Y."/>
            <person name="Liu J."/>
            <person name="Shao H."/>
            <person name="Ye R."/>
            <person name="Li L."/>
            <person name="Wei W."/>
            <person name="Wang X."/>
            <person name="Wang C."/>
            <person name="Huo Q."/>
            <person name="Li W."/>
            <person name="Guo W."/>
            <person name="Chen H."/>
            <person name="Chen S."/>
            <person name="Zhou L."/>
            <person name="Zhou L."/>
            <person name="Ni X."/>
            <person name="Tian J."/>
            <person name="Zhou Y."/>
            <person name="Sheng Y."/>
            <person name="Liu T."/>
            <person name="Pan Y."/>
            <person name="Xia L."/>
            <person name="Li J."/>
            <person name="Zhao F."/>
            <person name="Cao W."/>
        </authorList>
    </citation>
    <scope>NUCLEOTIDE SEQUENCE</scope>
    <source>
        <strain evidence="1">Rsan-2018</strain>
        <tissue evidence="1">Larvae</tissue>
    </source>
</reference>
<dbReference type="VEuPathDB" id="VectorBase:RSAN_034434"/>
<gene>
    <name evidence="1" type="ORF">HPB52_001379</name>
</gene>
<proteinExistence type="predicted"/>